<evidence type="ECO:0000313" key="2">
    <source>
        <dbReference type="Proteomes" id="UP000245124"/>
    </source>
</evidence>
<organism evidence="1 2">
    <name type="scientific">Nostoc commune NIES-4072</name>
    <dbReference type="NCBI Taxonomy" id="2005467"/>
    <lineage>
        <taxon>Bacteria</taxon>
        <taxon>Bacillati</taxon>
        <taxon>Cyanobacteriota</taxon>
        <taxon>Cyanophyceae</taxon>
        <taxon>Nostocales</taxon>
        <taxon>Nostocaceae</taxon>
        <taxon>Nostoc</taxon>
    </lineage>
</organism>
<sequence>MHVVLLLEQKAYLQANCCLFLDRFSKQITVNQSIHPKNGKFSLILLQKHPTKLTNCSS</sequence>
<gene>
    <name evidence="1" type="ORF">NIES4072_35020</name>
</gene>
<evidence type="ECO:0000313" key="1">
    <source>
        <dbReference type="EMBL" id="GBG19833.1"/>
    </source>
</evidence>
<dbReference type="Proteomes" id="UP000245124">
    <property type="component" value="Unassembled WGS sequence"/>
</dbReference>
<keyword evidence="2" id="KW-1185">Reference proteome</keyword>
<dbReference type="EMBL" id="BDUD01000001">
    <property type="protein sequence ID" value="GBG19833.1"/>
    <property type="molecule type" value="Genomic_DNA"/>
</dbReference>
<dbReference type="AlphaFoldDB" id="A0A2R5FUD9"/>
<proteinExistence type="predicted"/>
<protein>
    <submittedName>
        <fullName evidence="1">Uncharacterized protein</fullName>
    </submittedName>
</protein>
<accession>A0A2R5FUD9</accession>
<reference evidence="1 2" key="1">
    <citation type="submission" date="2017-06" db="EMBL/GenBank/DDBJ databases">
        <title>Genome sequencing of cyanobaciteial culture collection at National Institute for Environmental Studies (NIES).</title>
        <authorList>
            <person name="Hirose Y."/>
            <person name="Shimura Y."/>
            <person name="Fujisawa T."/>
            <person name="Nakamura Y."/>
            <person name="Kawachi M."/>
        </authorList>
    </citation>
    <scope>NUCLEOTIDE SEQUENCE [LARGE SCALE GENOMIC DNA]</scope>
    <source>
        <strain evidence="1 2">NIES-4072</strain>
    </source>
</reference>
<name>A0A2R5FUD9_NOSCO</name>
<comment type="caution">
    <text evidence="1">The sequence shown here is derived from an EMBL/GenBank/DDBJ whole genome shotgun (WGS) entry which is preliminary data.</text>
</comment>